<dbReference type="EMBL" id="JAIQCV010000010">
    <property type="protein sequence ID" value="KAH1056964.1"/>
    <property type="molecule type" value="Genomic_DNA"/>
</dbReference>
<protein>
    <recommendedName>
        <fullName evidence="1">MULE transposase domain-containing protein</fullName>
    </recommendedName>
</protein>
<proteinExistence type="predicted"/>
<evidence type="ECO:0000313" key="3">
    <source>
        <dbReference type="Proteomes" id="UP000828251"/>
    </source>
</evidence>
<dbReference type="Pfam" id="PF10551">
    <property type="entry name" value="MULE"/>
    <property type="match status" value="1"/>
</dbReference>
<dbReference type="AlphaFoldDB" id="A0A9D3ZQK3"/>
<organism evidence="2 3">
    <name type="scientific">Gossypium stocksii</name>
    <dbReference type="NCBI Taxonomy" id="47602"/>
    <lineage>
        <taxon>Eukaryota</taxon>
        <taxon>Viridiplantae</taxon>
        <taxon>Streptophyta</taxon>
        <taxon>Embryophyta</taxon>
        <taxon>Tracheophyta</taxon>
        <taxon>Spermatophyta</taxon>
        <taxon>Magnoliopsida</taxon>
        <taxon>eudicotyledons</taxon>
        <taxon>Gunneridae</taxon>
        <taxon>Pentapetalae</taxon>
        <taxon>rosids</taxon>
        <taxon>malvids</taxon>
        <taxon>Malvales</taxon>
        <taxon>Malvaceae</taxon>
        <taxon>Malvoideae</taxon>
        <taxon>Gossypium</taxon>
    </lineage>
</organism>
<dbReference type="Proteomes" id="UP000828251">
    <property type="component" value="Unassembled WGS sequence"/>
</dbReference>
<sequence length="74" mass="8546">MDSRYAKILLITVAQDRKKNVLLTAFAIVDNENMESWEFFLMNLRMYVVRDDNTCIISDIRKGIIAAIKRPGVP</sequence>
<dbReference type="InterPro" id="IPR018289">
    <property type="entry name" value="MULE_transposase_dom"/>
</dbReference>
<comment type="caution">
    <text evidence="2">The sequence shown here is derived from an EMBL/GenBank/DDBJ whole genome shotgun (WGS) entry which is preliminary data.</text>
</comment>
<gene>
    <name evidence="2" type="ORF">J1N35_035029</name>
</gene>
<dbReference type="OrthoDB" id="683469at2759"/>
<evidence type="ECO:0000259" key="1">
    <source>
        <dbReference type="Pfam" id="PF10551"/>
    </source>
</evidence>
<feature type="domain" description="MULE transposase" evidence="1">
    <location>
        <begin position="4"/>
        <end position="70"/>
    </location>
</feature>
<evidence type="ECO:0000313" key="2">
    <source>
        <dbReference type="EMBL" id="KAH1056964.1"/>
    </source>
</evidence>
<accession>A0A9D3ZQK3</accession>
<name>A0A9D3ZQK3_9ROSI</name>
<reference evidence="2 3" key="1">
    <citation type="journal article" date="2021" name="Plant Biotechnol. J.">
        <title>Multi-omics assisted identification of the key and species-specific regulatory components of drought-tolerant mechanisms in Gossypium stocksii.</title>
        <authorList>
            <person name="Yu D."/>
            <person name="Ke L."/>
            <person name="Zhang D."/>
            <person name="Wu Y."/>
            <person name="Sun Y."/>
            <person name="Mei J."/>
            <person name="Sun J."/>
            <person name="Sun Y."/>
        </authorList>
    </citation>
    <scope>NUCLEOTIDE SEQUENCE [LARGE SCALE GENOMIC DNA]</scope>
    <source>
        <strain evidence="3">cv. E1</strain>
        <tissue evidence="2">Leaf</tissue>
    </source>
</reference>
<keyword evidence="3" id="KW-1185">Reference proteome</keyword>